<dbReference type="Proteomes" id="UP000051254">
    <property type="component" value="Unassembled WGS sequence"/>
</dbReference>
<dbReference type="GO" id="GO:0019867">
    <property type="term" value="C:outer membrane"/>
    <property type="evidence" value="ECO:0007669"/>
    <property type="project" value="TreeGrafter"/>
</dbReference>
<reference evidence="6 7" key="1">
    <citation type="submission" date="2015-05" db="EMBL/GenBank/DDBJ databases">
        <title>Genome sequencing and analysis of members of genus Stenotrophomonas.</title>
        <authorList>
            <person name="Patil P.P."/>
            <person name="Midha S."/>
            <person name="Patil P.B."/>
        </authorList>
    </citation>
    <scope>NUCLEOTIDE SEQUENCE [LARGE SCALE GENOMIC DNA]</scope>
    <source>
        <strain evidence="6 7">DSM 17805</strain>
    </source>
</reference>
<dbReference type="OrthoDB" id="9794842at2"/>
<dbReference type="PANTHER" id="PTHR30417">
    <property type="entry name" value="N-ACETYLMURAMOYL-L-ALANINE AMIDASE AMID"/>
    <property type="match status" value="1"/>
</dbReference>
<protein>
    <recommendedName>
        <fullName evidence="2">N-acetylmuramoyl-L-alanine amidase</fullName>
        <ecNumber evidence="2">3.5.1.28</ecNumber>
    </recommendedName>
</protein>
<organism evidence="6 7">
    <name type="scientific">Stenotrophomonas koreensis</name>
    <dbReference type="NCBI Taxonomy" id="266128"/>
    <lineage>
        <taxon>Bacteria</taxon>
        <taxon>Pseudomonadati</taxon>
        <taxon>Pseudomonadota</taxon>
        <taxon>Gammaproteobacteria</taxon>
        <taxon>Lysobacterales</taxon>
        <taxon>Lysobacteraceae</taxon>
        <taxon>Stenotrophomonas</taxon>
    </lineage>
</organism>
<keyword evidence="3" id="KW-0378">Hydrolase</keyword>
<dbReference type="PANTHER" id="PTHR30417:SF1">
    <property type="entry name" value="N-ACETYLMURAMOYL-L-ALANINE AMIDASE AMID"/>
    <property type="match status" value="1"/>
</dbReference>
<dbReference type="EMBL" id="LDJH01000013">
    <property type="protein sequence ID" value="KRG57830.1"/>
    <property type="molecule type" value="Genomic_DNA"/>
</dbReference>
<dbReference type="Pfam" id="PF01510">
    <property type="entry name" value="Amidase_2"/>
    <property type="match status" value="1"/>
</dbReference>
<dbReference type="GO" id="GO:0009253">
    <property type="term" value="P:peptidoglycan catabolic process"/>
    <property type="evidence" value="ECO:0007669"/>
    <property type="project" value="InterPro"/>
</dbReference>
<dbReference type="STRING" id="266128.ABB25_08360"/>
<name>A0A0R0BLF4_9GAMM</name>
<dbReference type="GO" id="GO:0008745">
    <property type="term" value="F:N-acetylmuramoyl-L-alanine amidase activity"/>
    <property type="evidence" value="ECO:0007669"/>
    <property type="project" value="UniProtKB-EC"/>
</dbReference>
<keyword evidence="4" id="KW-0961">Cell wall biogenesis/degradation</keyword>
<evidence type="ECO:0000313" key="6">
    <source>
        <dbReference type="EMBL" id="KRG57830.1"/>
    </source>
</evidence>
<evidence type="ECO:0000256" key="3">
    <source>
        <dbReference type="ARBA" id="ARBA00022801"/>
    </source>
</evidence>
<evidence type="ECO:0000256" key="4">
    <source>
        <dbReference type="ARBA" id="ARBA00023316"/>
    </source>
</evidence>
<dbReference type="GO" id="GO:0071555">
    <property type="term" value="P:cell wall organization"/>
    <property type="evidence" value="ECO:0007669"/>
    <property type="project" value="UniProtKB-KW"/>
</dbReference>
<sequence>MDTAQPLARPHWLSYSERLESRPLSAIDLVVLHCTELPDMDTARQYGERVLYASGTGNSGHFYIDRDGRLEQYAPLNRIAHHVRGYNPRSIGIELVNRGRWPHWLDSRHQAMDEPYTSAQLDVLLQLLDQLRQQLPGLRWIAGHEDLDREQVPASDDPAILVARKRDPGPQFPWAYLLANTELRRLHVPG</sequence>
<dbReference type="CDD" id="cd06583">
    <property type="entry name" value="PGRP"/>
    <property type="match status" value="1"/>
</dbReference>
<accession>A0A0R0BLF4</accession>
<comment type="catalytic activity">
    <reaction evidence="1">
        <text>Hydrolyzes the link between N-acetylmuramoyl residues and L-amino acid residues in certain cell-wall glycopeptides.</text>
        <dbReference type="EC" id="3.5.1.28"/>
    </reaction>
</comment>
<dbReference type="AlphaFoldDB" id="A0A0R0BLF4"/>
<evidence type="ECO:0000256" key="1">
    <source>
        <dbReference type="ARBA" id="ARBA00001561"/>
    </source>
</evidence>
<evidence type="ECO:0000259" key="5">
    <source>
        <dbReference type="SMART" id="SM00644"/>
    </source>
</evidence>
<dbReference type="RefSeq" id="WP_057665795.1">
    <property type="nucleotide sequence ID" value="NZ_LDJH01000013.1"/>
</dbReference>
<keyword evidence="7" id="KW-1185">Reference proteome</keyword>
<dbReference type="SUPFAM" id="SSF55846">
    <property type="entry name" value="N-acetylmuramoyl-L-alanine amidase-like"/>
    <property type="match status" value="1"/>
</dbReference>
<gene>
    <name evidence="6" type="ORF">ABB25_08360</name>
</gene>
<dbReference type="SMART" id="SM00644">
    <property type="entry name" value="Ami_2"/>
    <property type="match status" value="1"/>
</dbReference>
<evidence type="ECO:0000256" key="2">
    <source>
        <dbReference type="ARBA" id="ARBA00011901"/>
    </source>
</evidence>
<proteinExistence type="predicted"/>
<dbReference type="EC" id="3.5.1.28" evidence="2"/>
<dbReference type="InterPro" id="IPR036505">
    <property type="entry name" value="Amidase/PGRP_sf"/>
</dbReference>
<comment type="caution">
    <text evidence="6">The sequence shown here is derived from an EMBL/GenBank/DDBJ whole genome shotgun (WGS) entry which is preliminary data.</text>
</comment>
<evidence type="ECO:0000313" key="7">
    <source>
        <dbReference type="Proteomes" id="UP000051254"/>
    </source>
</evidence>
<feature type="domain" description="N-acetylmuramoyl-L-alanine amidase" evidence="5">
    <location>
        <begin position="16"/>
        <end position="159"/>
    </location>
</feature>
<dbReference type="InterPro" id="IPR051206">
    <property type="entry name" value="NAMLAA_amidase_2"/>
</dbReference>
<dbReference type="InterPro" id="IPR002502">
    <property type="entry name" value="Amidase_domain"/>
</dbReference>
<dbReference type="Gene3D" id="3.40.80.10">
    <property type="entry name" value="Peptidoglycan recognition protein-like"/>
    <property type="match status" value="1"/>
</dbReference>
<dbReference type="PATRIC" id="fig|266128.3.peg.539"/>
<dbReference type="GO" id="GO:0009254">
    <property type="term" value="P:peptidoglycan turnover"/>
    <property type="evidence" value="ECO:0007669"/>
    <property type="project" value="TreeGrafter"/>
</dbReference>